<organism evidence="8 9">
    <name type="scientific">Idiomarina rhizosphaerae</name>
    <dbReference type="NCBI Taxonomy" id="2961572"/>
    <lineage>
        <taxon>Bacteria</taxon>
        <taxon>Pseudomonadati</taxon>
        <taxon>Pseudomonadota</taxon>
        <taxon>Gammaproteobacteria</taxon>
        <taxon>Alteromonadales</taxon>
        <taxon>Idiomarinaceae</taxon>
        <taxon>Idiomarina</taxon>
    </lineage>
</organism>
<comment type="similarity">
    <text evidence="2">Belongs to the Smp family.</text>
</comment>
<evidence type="ECO:0000256" key="3">
    <source>
        <dbReference type="ARBA" id="ARBA00022475"/>
    </source>
</evidence>
<comment type="subcellular location">
    <subcellularLocation>
        <location evidence="1">Cell membrane</location>
    </subcellularLocation>
</comment>
<evidence type="ECO:0000256" key="2">
    <source>
        <dbReference type="ARBA" id="ARBA00005362"/>
    </source>
</evidence>
<dbReference type="Pfam" id="PF10144">
    <property type="entry name" value="SMP_2"/>
    <property type="match status" value="1"/>
</dbReference>
<comment type="caution">
    <text evidence="8">The sequence shown here is derived from an EMBL/GenBank/DDBJ whole genome shotgun (WGS) entry which is preliminary data.</text>
</comment>
<keyword evidence="5 7" id="KW-1133">Transmembrane helix</keyword>
<keyword evidence="3" id="KW-1003">Cell membrane</keyword>
<evidence type="ECO:0000313" key="9">
    <source>
        <dbReference type="Proteomes" id="UP001139474"/>
    </source>
</evidence>
<keyword evidence="4 7" id="KW-0812">Transmembrane</keyword>
<evidence type="ECO:0000313" key="8">
    <source>
        <dbReference type="EMBL" id="MCP1340614.1"/>
    </source>
</evidence>
<dbReference type="RefSeq" id="WP_253620426.1">
    <property type="nucleotide sequence ID" value="NZ_JAMZDE010000008.1"/>
</dbReference>
<dbReference type="AlphaFoldDB" id="A0A9X2FZX6"/>
<dbReference type="InterPro" id="IPR019305">
    <property type="entry name" value="Uncharacterised_Smp"/>
</dbReference>
<evidence type="ECO:0000256" key="5">
    <source>
        <dbReference type="ARBA" id="ARBA00022989"/>
    </source>
</evidence>
<dbReference type="GO" id="GO:0005886">
    <property type="term" value="C:plasma membrane"/>
    <property type="evidence" value="ECO:0007669"/>
    <property type="project" value="UniProtKB-SubCell"/>
</dbReference>
<sequence length="210" mass="24151">MRLTESRQWQRIKSTLLNNKTKAIIRIMTKRALRLAAAGGLLLIIINVWNIASVQSQQQLFSQTQSVTQLMMDQAEHEAHYWLEHQNTERLTALTDNIASHPEVMAATIRNRFGELLVHSGVNSSIIDWPTNKETSEPWVLVEEINLEDNVSGYLQVIFDKNLLLKQSQTAHNGLMQQGKLLLLLAMLAGVFIMLGFNRIRDRYWQVEHH</sequence>
<protein>
    <submittedName>
        <fullName evidence="8">YtjB family periplasmic protein</fullName>
    </submittedName>
</protein>
<proteinExistence type="inferred from homology"/>
<name>A0A9X2FZX6_9GAMM</name>
<keyword evidence="9" id="KW-1185">Reference proteome</keyword>
<reference evidence="8" key="1">
    <citation type="submission" date="2022-06" db="EMBL/GenBank/DDBJ databases">
        <title>Idiomarina rhizosphaerae M1R2S28.</title>
        <authorList>
            <person name="Sun J.-Q."/>
            <person name="Li L.-F."/>
        </authorList>
    </citation>
    <scope>NUCLEOTIDE SEQUENCE</scope>
    <source>
        <strain evidence="8">M1R2S28</strain>
    </source>
</reference>
<feature type="transmembrane region" description="Helical" evidence="7">
    <location>
        <begin position="181"/>
        <end position="200"/>
    </location>
</feature>
<evidence type="ECO:0000256" key="7">
    <source>
        <dbReference type="SAM" id="Phobius"/>
    </source>
</evidence>
<gene>
    <name evidence="8" type="ORF">NJR55_13595</name>
</gene>
<evidence type="ECO:0000256" key="4">
    <source>
        <dbReference type="ARBA" id="ARBA00022692"/>
    </source>
</evidence>
<dbReference type="EMBL" id="JAMZDE010000008">
    <property type="protein sequence ID" value="MCP1340614.1"/>
    <property type="molecule type" value="Genomic_DNA"/>
</dbReference>
<accession>A0A9X2FZX6</accession>
<evidence type="ECO:0000256" key="1">
    <source>
        <dbReference type="ARBA" id="ARBA00004236"/>
    </source>
</evidence>
<evidence type="ECO:0000256" key="6">
    <source>
        <dbReference type="ARBA" id="ARBA00023136"/>
    </source>
</evidence>
<feature type="transmembrane region" description="Helical" evidence="7">
    <location>
        <begin position="32"/>
        <end position="52"/>
    </location>
</feature>
<keyword evidence="6 7" id="KW-0472">Membrane</keyword>
<dbReference type="Proteomes" id="UP001139474">
    <property type="component" value="Unassembled WGS sequence"/>
</dbReference>